<dbReference type="RefSeq" id="WP_179667931.1">
    <property type="nucleotide sequence ID" value="NZ_JACCFP010000001.1"/>
</dbReference>
<dbReference type="EMBL" id="JACCFP010000001">
    <property type="protein sequence ID" value="NYJ01445.1"/>
    <property type="molecule type" value="Genomic_DNA"/>
</dbReference>
<feature type="domain" description="Peptidase S55" evidence="2">
    <location>
        <begin position="1"/>
        <end position="164"/>
    </location>
</feature>
<proteinExistence type="predicted"/>
<feature type="chain" id="PRO_5039238417" evidence="1">
    <location>
        <begin position="30"/>
        <end position="587"/>
    </location>
</feature>
<gene>
    <name evidence="3" type="ORF">HNR19_002143</name>
</gene>
<dbReference type="Proteomes" id="UP000530424">
    <property type="component" value="Unassembled WGS sequence"/>
</dbReference>
<dbReference type="Pfam" id="PF05580">
    <property type="entry name" value="Peptidase_S55"/>
    <property type="match status" value="1"/>
</dbReference>
<dbReference type="AlphaFoldDB" id="A0A853C1G6"/>
<protein>
    <submittedName>
        <fullName evidence="3">F0F1-type ATP synthase membrane subunit c/vacuolar-type H+-ATPase subunit K</fullName>
    </submittedName>
</protein>
<evidence type="ECO:0000256" key="1">
    <source>
        <dbReference type="SAM" id="SignalP"/>
    </source>
</evidence>
<evidence type="ECO:0000313" key="4">
    <source>
        <dbReference type="Proteomes" id="UP000530424"/>
    </source>
</evidence>
<keyword evidence="4" id="KW-1185">Reference proteome</keyword>
<sequence>MPSAPNVRRSRGIALAACVGLTATLGAVAPGITGGAAHAAPAEDCAEAFPVAEVAPDQAVHGVTVSKGTTPAAFTGTVLGVLEDGIGAGRDMIMMDLTSPAIEAAGGIWQGMSGSPVYAEDGRLIGAVAYGLSWGSSPIAGITPFEYMDDYLGPADAAPARIPVGDKAATKIARTGEVTRAQADQGFEQLPMRFSISGISNARLTGARDHDNRPYLRGLKSSRSLNGTAAGADAASVDTLIAGGSLAAVQSVGDVTYAGVGTVTSVCDGELVGFGHPMAAIGQAQYGLAAADVVHVQPDSLGAPFKVSNIGEVGGTIDSDRLSGIAGPLGPVPATTTFVSDITFEGDHRVGETDVFLDDALASVAFGGMVGNHDSVMDYYGPGSESQDWEIEGTDEKGNVFSISYSDLFQSSYDIAYDASYALADTLYVMSQMNDVAITSVTSTAVASDDDSVYRVRKVEQKVGGEWVLLDNEERVKVKAGTTLNLRATLVNGGDQVTVPLSWAVPKKAAGTRGSLEVAGGAWDWLDVYEADTVAQMKRILASDSANNSVVGSVRLRGDGNRINASFESAEVDLVVERSKYLDIIVK</sequence>
<reference evidence="3 4" key="1">
    <citation type="submission" date="2020-07" db="EMBL/GenBank/DDBJ databases">
        <title>Sequencing the genomes of 1000 actinobacteria strains.</title>
        <authorList>
            <person name="Klenk H.-P."/>
        </authorList>
    </citation>
    <scope>NUCLEOTIDE SEQUENCE [LARGE SCALE GENOMIC DNA]</scope>
    <source>
        <strain evidence="3 4">DSM 103833</strain>
    </source>
</reference>
<keyword evidence="1" id="KW-0732">Signal</keyword>
<dbReference type="PROSITE" id="PS51494">
    <property type="entry name" value="SPOIVB"/>
    <property type="match status" value="1"/>
</dbReference>
<dbReference type="InterPro" id="IPR008763">
    <property type="entry name" value="Peptidase_S55"/>
</dbReference>
<organism evidence="3 4">
    <name type="scientific">Nocardioides thalensis</name>
    <dbReference type="NCBI Taxonomy" id="1914755"/>
    <lineage>
        <taxon>Bacteria</taxon>
        <taxon>Bacillati</taxon>
        <taxon>Actinomycetota</taxon>
        <taxon>Actinomycetes</taxon>
        <taxon>Propionibacteriales</taxon>
        <taxon>Nocardioidaceae</taxon>
        <taxon>Nocardioides</taxon>
    </lineage>
</organism>
<evidence type="ECO:0000313" key="3">
    <source>
        <dbReference type="EMBL" id="NYJ01445.1"/>
    </source>
</evidence>
<dbReference type="InterPro" id="IPR009003">
    <property type="entry name" value="Peptidase_S1_PA"/>
</dbReference>
<comment type="caution">
    <text evidence="3">The sequence shown here is derived from an EMBL/GenBank/DDBJ whole genome shotgun (WGS) entry which is preliminary data.</text>
</comment>
<evidence type="ECO:0000259" key="2">
    <source>
        <dbReference type="PROSITE" id="PS51494"/>
    </source>
</evidence>
<feature type="signal peptide" evidence="1">
    <location>
        <begin position="1"/>
        <end position="29"/>
    </location>
</feature>
<dbReference type="SUPFAM" id="SSF50494">
    <property type="entry name" value="Trypsin-like serine proteases"/>
    <property type="match status" value="1"/>
</dbReference>
<name>A0A853C1G6_9ACTN</name>
<accession>A0A853C1G6</accession>